<evidence type="ECO:0000313" key="6">
    <source>
        <dbReference type="EMBL" id="MBE5040812.1"/>
    </source>
</evidence>
<dbReference type="AlphaFoldDB" id="A0A9D5R9A1"/>
<feature type="transmembrane region" description="Helical" evidence="5">
    <location>
        <begin position="162"/>
        <end position="183"/>
    </location>
</feature>
<proteinExistence type="predicted"/>
<evidence type="ECO:0000256" key="1">
    <source>
        <dbReference type="ARBA" id="ARBA00022475"/>
    </source>
</evidence>
<keyword evidence="7" id="KW-1185">Reference proteome</keyword>
<evidence type="ECO:0000256" key="5">
    <source>
        <dbReference type="SAM" id="Phobius"/>
    </source>
</evidence>
<dbReference type="EMBL" id="JADCKB010000023">
    <property type="protein sequence ID" value="MBE5040812.1"/>
    <property type="molecule type" value="Genomic_DNA"/>
</dbReference>
<evidence type="ECO:0000256" key="4">
    <source>
        <dbReference type="ARBA" id="ARBA00023136"/>
    </source>
</evidence>
<dbReference type="PANTHER" id="PTHR35529">
    <property type="entry name" value="MANGANESE EFFLUX PUMP MNTP-RELATED"/>
    <property type="match status" value="1"/>
</dbReference>
<dbReference type="InterPro" id="IPR014205">
    <property type="entry name" value="Spore_YtaF"/>
</dbReference>
<accession>A0A9D5R9A1</accession>
<comment type="caution">
    <text evidence="6">The sequence shown here is derived from an EMBL/GenBank/DDBJ whole genome shotgun (WGS) entry which is preliminary data.</text>
</comment>
<protein>
    <submittedName>
        <fullName evidence="6">Sporulation membrane protein YtaF</fullName>
    </submittedName>
</protein>
<evidence type="ECO:0000256" key="2">
    <source>
        <dbReference type="ARBA" id="ARBA00022692"/>
    </source>
</evidence>
<keyword evidence="1" id="KW-1003">Cell membrane</keyword>
<dbReference type="Proteomes" id="UP000806542">
    <property type="component" value="Unassembled WGS sequence"/>
</dbReference>
<sequence length="216" mass="23515">MLSLLLIALSLCLDALGVGFAYGLRAIHIPLPSKILMSILSAFFALIAASLGKFLYAVLPPVAGSMIGIILLAGLGLYTILTSIHELYHPTPAKKVEKKQSQYRFVIDFLGLTVTIVRHPSTGDLDHSKTIDLKESFCIALALSLDSLGAGIGYGMADGSILLFPLFICIFQFFLITIGTFCGRYLNQRIKFRETILAFIPGIVMIGLAIMRLYSI</sequence>
<dbReference type="Pfam" id="PF02659">
    <property type="entry name" value="Mntp"/>
    <property type="match status" value="1"/>
</dbReference>
<reference evidence="6" key="1">
    <citation type="submission" date="2020-10" db="EMBL/GenBank/DDBJ databases">
        <title>ChiBAC.</title>
        <authorList>
            <person name="Zenner C."/>
            <person name="Hitch T.C.A."/>
            <person name="Clavel T."/>
        </authorList>
    </citation>
    <scope>NUCLEOTIDE SEQUENCE</scope>
    <source>
        <strain evidence="6">DSM 107454</strain>
    </source>
</reference>
<gene>
    <name evidence="6" type="primary">ytaF</name>
    <name evidence="6" type="ORF">INF28_10110</name>
</gene>
<feature type="transmembrane region" description="Helical" evidence="5">
    <location>
        <begin position="195"/>
        <end position="214"/>
    </location>
</feature>
<name>A0A9D5R9A1_9FIRM</name>
<evidence type="ECO:0000313" key="7">
    <source>
        <dbReference type="Proteomes" id="UP000806542"/>
    </source>
</evidence>
<organism evidence="6 7">
    <name type="scientific">Ructibacterium gallinarum</name>
    <dbReference type="NCBI Taxonomy" id="2779355"/>
    <lineage>
        <taxon>Bacteria</taxon>
        <taxon>Bacillati</taxon>
        <taxon>Bacillota</taxon>
        <taxon>Clostridia</taxon>
        <taxon>Eubacteriales</taxon>
        <taxon>Oscillospiraceae</taxon>
        <taxon>Ructibacterium</taxon>
    </lineage>
</organism>
<dbReference type="PANTHER" id="PTHR35529:SF2">
    <property type="entry name" value="SPORULATION PROTEIN YTAF-RELATED"/>
    <property type="match status" value="1"/>
</dbReference>
<keyword evidence="4 5" id="KW-0472">Membrane</keyword>
<dbReference type="NCBIfam" id="TIGR02840">
    <property type="entry name" value="spore_YtaF"/>
    <property type="match status" value="1"/>
</dbReference>
<evidence type="ECO:0000256" key="3">
    <source>
        <dbReference type="ARBA" id="ARBA00022989"/>
    </source>
</evidence>
<dbReference type="RefSeq" id="WP_226393366.1">
    <property type="nucleotide sequence ID" value="NZ_JADCKB010000023.1"/>
</dbReference>
<keyword evidence="3 5" id="KW-1133">Transmembrane helix</keyword>
<feature type="transmembrane region" description="Helical" evidence="5">
    <location>
        <begin position="101"/>
        <end position="117"/>
    </location>
</feature>
<feature type="transmembrane region" description="Helical" evidence="5">
    <location>
        <begin position="62"/>
        <end position="81"/>
    </location>
</feature>
<keyword evidence="2 5" id="KW-0812">Transmembrane</keyword>
<dbReference type="InterPro" id="IPR003810">
    <property type="entry name" value="Mntp/YtaF"/>
</dbReference>
<feature type="transmembrane region" description="Helical" evidence="5">
    <location>
        <begin position="35"/>
        <end position="55"/>
    </location>
</feature>